<dbReference type="GO" id="GO:0003735">
    <property type="term" value="F:structural constituent of ribosome"/>
    <property type="evidence" value="ECO:0007669"/>
    <property type="project" value="InterPro"/>
</dbReference>
<dbReference type="Proteomes" id="UP000253472">
    <property type="component" value="Unassembled WGS sequence"/>
</dbReference>
<evidence type="ECO:0000256" key="2">
    <source>
        <dbReference type="ARBA" id="ARBA00009254"/>
    </source>
</evidence>
<evidence type="ECO:0000256" key="5">
    <source>
        <dbReference type="ARBA" id="ARBA00023274"/>
    </source>
</evidence>
<dbReference type="PANTHER" id="PTHR21183">
    <property type="entry name" value="RIBOSOMAL PROTEIN L47, MITOCHONDRIAL-RELATED"/>
    <property type="match status" value="1"/>
</dbReference>
<reference evidence="8 9" key="1">
    <citation type="submission" date="2018-06" db="EMBL/GenBank/DDBJ databases">
        <title>Whole genome sequencing of Candida tropicalis (genome annotated by CSBL at Korea University).</title>
        <authorList>
            <person name="Ahn J."/>
        </authorList>
    </citation>
    <scope>NUCLEOTIDE SEQUENCE [LARGE SCALE GENOMIC DNA]</scope>
    <source>
        <strain evidence="8 9">ATCC 20962</strain>
    </source>
</reference>
<dbReference type="EMBL" id="QLNQ01000024">
    <property type="protein sequence ID" value="RCK63252.1"/>
    <property type="molecule type" value="Genomic_DNA"/>
</dbReference>
<sequence length="299" mass="35198">MSLHTTIRGFLSSACRLARVRSTKTNLRFKDLHKIKLREPIVPKISNLEVSPDHPLWQFFADGSKSTSALRQSEELDTDSREWTSAELRQKSFEDLHRIWYLALKERNVLAREARLGEAMGMDDFRQINLVDLKLMRTQKRIKQVLLERQIAVERAQVSMQDEIQEYLQEFQERFVTCKANEINEFHEKLVRLQYAIFGIRPELSLELLEEEGGIDVNFAKGVSYVARLKLERYKKLNPDVRVTSDNMIEDFVFFLKDTEEALKEVEQLREANQSRHLYNSEVIPFLRNAIKNHLTQED</sequence>
<dbReference type="GO" id="GO:0005762">
    <property type="term" value="C:mitochondrial large ribosomal subunit"/>
    <property type="evidence" value="ECO:0007669"/>
    <property type="project" value="TreeGrafter"/>
</dbReference>
<dbReference type="Gene3D" id="6.10.330.20">
    <property type="match status" value="1"/>
</dbReference>
<comment type="caution">
    <text evidence="8">The sequence shown here is derived from an EMBL/GenBank/DDBJ whole genome shotgun (WGS) entry which is preliminary data.</text>
</comment>
<evidence type="ECO:0000256" key="1">
    <source>
        <dbReference type="ARBA" id="ARBA00004173"/>
    </source>
</evidence>
<dbReference type="OrthoDB" id="270763at2759"/>
<protein>
    <recommendedName>
        <fullName evidence="6">Large ribosomal subunit protein uL29m</fullName>
    </recommendedName>
    <alternativeName>
        <fullName evidence="7">54S ribosomal protein L4, mitochondrial</fullName>
    </alternativeName>
</protein>
<keyword evidence="9" id="KW-1185">Reference proteome</keyword>
<dbReference type="InterPro" id="IPR038340">
    <property type="entry name" value="MRP-L47_sf"/>
</dbReference>
<dbReference type="AlphaFoldDB" id="A0A367YE09"/>
<evidence type="ECO:0000313" key="8">
    <source>
        <dbReference type="EMBL" id="RCK63252.1"/>
    </source>
</evidence>
<dbReference type="Pfam" id="PF06984">
    <property type="entry name" value="MRP-L47"/>
    <property type="match status" value="1"/>
</dbReference>
<name>A0A367YE09_9ASCO</name>
<organism evidence="8 9">
    <name type="scientific">Candida viswanathii</name>
    <dbReference type="NCBI Taxonomy" id="5486"/>
    <lineage>
        <taxon>Eukaryota</taxon>
        <taxon>Fungi</taxon>
        <taxon>Dikarya</taxon>
        <taxon>Ascomycota</taxon>
        <taxon>Saccharomycotina</taxon>
        <taxon>Pichiomycetes</taxon>
        <taxon>Debaryomycetaceae</taxon>
        <taxon>Candida/Lodderomyces clade</taxon>
        <taxon>Candida</taxon>
    </lineage>
</organism>
<comment type="subcellular location">
    <subcellularLocation>
        <location evidence="1">Mitochondrion</location>
    </subcellularLocation>
</comment>
<evidence type="ECO:0000256" key="7">
    <source>
        <dbReference type="ARBA" id="ARBA00035399"/>
    </source>
</evidence>
<evidence type="ECO:0000256" key="3">
    <source>
        <dbReference type="ARBA" id="ARBA00022980"/>
    </source>
</evidence>
<gene>
    <name evidence="8" type="primary">MRPL4_1</name>
    <name evidence="8" type="ORF">Cantr_10250</name>
</gene>
<dbReference type="PANTHER" id="PTHR21183:SF18">
    <property type="entry name" value="LARGE RIBOSOMAL SUBUNIT PROTEIN UL29M"/>
    <property type="match status" value="1"/>
</dbReference>
<comment type="similarity">
    <text evidence="2">Belongs to the universal ribosomal protein uL29 family.</text>
</comment>
<keyword evidence="4" id="KW-0496">Mitochondrion</keyword>
<dbReference type="Gene3D" id="6.10.140.1190">
    <property type="match status" value="1"/>
</dbReference>
<evidence type="ECO:0000256" key="4">
    <source>
        <dbReference type="ARBA" id="ARBA00023128"/>
    </source>
</evidence>
<dbReference type="STRING" id="5486.A0A367YE09"/>
<proteinExistence type="inferred from homology"/>
<accession>A0A367YE09</accession>
<dbReference type="InterPro" id="IPR010729">
    <property type="entry name" value="Ribosomal_uL29_mit"/>
</dbReference>
<keyword evidence="3 8" id="KW-0689">Ribosomal protein</keyword>
<dbReference type="GO" id="GO:0032543">
    <property type="term" value="P:mitochondrial translation"/>
    <property type="evidence" value="ECO:0007669"/>
    <property type="project" value="TreeGrafter"/>
</dbReference>
<evidence type="ECO:0000256" key="6">
    <source>
        <dbReference type="ARBA" id="ARBA00035289"/>
    </source>
</evidence>
<keyword evidence="5" id="KW-0687">Ribonucleoprotein</keyword>
<evidence type="ECO:0000313" key="9">
    <source>
        <dbReference type="Proteomes" id="UP000253472"/>
    </source>
</evidence>